<dbReference type="PANTHER" id="PTHR42942">
    <property type="entry name" value="6-O-METHYLGUANINE DNA METHYLTRANSFERASE"/>
    <property type="match status" value="1"/>
</dbReference>
<evidence type="ECO:0000259" key="7">
    <source>
        <dbReference type="Pfam" id="PF01035"/>
    </source>
</evidence>
<protein>
    <submittedName>
        <fullName evidence="8">Methylated-DNA--[protein]-cysteine S-methyltransferase</fullName>
        <ecNumber evidence="8">2.1.1.63</ecNumber>
    </submittedName>
</protein>
<reference evidence="8" key="1">
    <citation type="submission" date="2020-10" db="EMBL/GenBank/DDBJ databases">
        <authorList>
            <person name="Gilroy R."/>
        </authorList>
    </citation>
    <scope>NUCLEOTIDE SEQUENCE</scope>
    <source>
        <strain evidence="8">3924</strain>
    </source>
</reference>
<comment type="caution">
    <text evidence="8">The sequence shown here is derived from an EMBL/GenBank/DDBJ whole genome shotgun (WGS) entry which is preliminary data.</text>
</comment>
<reference evidence="8" key="2">
    <citation type="journal article" date="2021" name="PeerJ">
        <title>Extensive microbial diversity within the chicken gut microbiome revealed by metagenomics and culture.</title>
        <authorList>
            <person name="Gilroy R."/>
            <person name="Ravi A."/>
            <person name="Getino M."/>
            <person name="Pursley I."/>
            <person name="Horton D.L."/>
            <person name="Alikhan N.F."/>
            <person name="Baker D."/>
            <person name="Gharbi K."/>
            <person name="Hall N."/>
            <person name="Watson M."/>
            <person name="Adriaenssens E.M."/>
            <person name="Foster-Nyarko E."/>
            <person name="Jarju S."/>
            <person name="Secka A."/>
            <person name="Antonio M."/>
            <person name="Oren A."/>
            <person name="Chaudhuri R.R."/>
            <person name="La Ragione R."/>
            <person name="Hildebrand F."/>
            <person name="Pallen M.J."/>
        </authorList>
    </citation>
    <scope>NUCLEOTIDE SEQUENCE</scope>
    <source>
        <strain evidence="8">3924</strain>
    </source>
</reference>
<dbReference type="InterPro" id="IPR014048">
    <property type="entry name" value="MethylDNA_cys_MeTrfase_DNA-bd"/>
</dbReference>
<keyword evidence="4" id="KW-0227">DNA damage</keyword>
<evidence type="ECO:0000256" key="2">
    <source>
        <dbReference type="ARBA" id="ARBA00022603"/>
    </source>
</evidence>
<evidence type="ECO:0000256" key="4">
    <source>
        <dbReference type="ARBA" id="ARBA00022763"/>
    </source>
</evidence>
<dbReference type="CDD" id="cd06445">
    <property type="entry name" value="ATase"/>
    <property type="match status" value="1"/>
</dbReference>
<evidence type="ECO:0000313" key="9">
    <source>
        <dbReference type="Proteomes" id="UP000712007"/>
    </source>
</evidence>
<keyword evidence="5" id="KW-0234">DNA repair</keyword>
<dbReference type="PANTHER" id="PTHR42942:SF1">
    <property type="entry name" value="ALKYLTRANSFERASE-LIKE PROTEIN 1"/>
    <property type="match status" value="1"/>
</dbReference>
<evidence type="ECO:0000256" key="6">
    <source>
        <dbReference type="ARBA" id="ARBA00049348"/>
    </source>
</evidence>
<dbReference type="Gene3D" id="1.10.10.10">
    <property type="entry name" value="Winged helix-like DNA-binding domain superfamily/Winged helix DNA-binding domain"/>
    <property type="match status" value="1"/>
</dbReference>
<dbReference type="Pfam" id="PF01035">
    <property type="entry name" value="DNA_binding_1"/>
    <property type="match status" value="1"/>
</dbReference>
<evidence type="ECO:0000256" key="5">
    <source>
        <dbReference type="ARBA" id="ARBA00023204"/>
    </source>
</evidence>
<dbReference type="GO" id="GO:0032259">
    <property type="term" value="P:methylation"/>
    <property type="evidence" value="ECO:0007669"/>
    <property type="project" value="UniProtKB-KW"/>
</dbReference>
<dbReference type="NCBIfam" id="TIGR00589">
    <property type="entry name" value="ogt"/>
    <property type="match status" value="1"/>
</dbReference>
<gene>
    <name evidence="8" type="ORF">IAC51_05835</name>
</gene>
<dbReference type="GO" id="GO:0003908">
    <property type="term" value="F:methylated-DNA-[protein]-cysteine S-methyltransferase activity"/>
    <property type="evidence" value="ECO:0007669"/>
    <property type="project" value="UniProtKB-EC"/>
</dbReference>
<dbReference type="InterPro" id="IPR036388">
    <property type="entry name" value="WH-like_DNA-bd_sf"/>
</dbReference>
<organism evidence="8 9">
    <name type="scientific">Candidatus Aphodosoma intestinipullorum</name>
    <dbReference type="NCBI Taxonomy" id="2840674"/>
    <lineage>
        <taxon>Bacteria</taxon>
        <taxon>Pseudomonadati</taxon>
        <taxon>Bacteroidota</taxon>
        <taxon>Bacteroidia</taxon>
        <taxon>Bacteroidales</taxon>
        <taxon>Candidatus Aphodosoma</taxon>
    </lineage>
</organism>
<dbReference type="InterPro" id="IPR052520">
    <property type="entry name" value="ATL_DNA_repair"/>
</dbReference>
<dbReference type="InterPro" id="IPR001497">
    <property type="entry name" value="MethylDNA_cys_MeTrfase_AS"/>
</dbReference>
<evidence type="ECO:0000256" key="1">
    <source>
        <dbReference type="ARBA" id="ARBA00001286"/>
    </source>
</evidence>
<dbReference type="AlphaFoldDB" id="A0A940DK58"/>
<dbReference type="EC" id="2.1.1.63" evidence="8"/>
<dbReference type="EMBL" id="JADIMV010000100">
    <property type="protein sequence ID" value="MBO8440155.1"/>
    <property type="molecule type" value="Genomic_DNA"/>
</dbReference>
<feature type="domain" description="Methylated-DNA-[protein]-cysteine S-methyltransferase DNA binding" evidence="7">
    <location>
        <begin position="7"/>
        <end position="84"/>
    </location>
</feature>
<proteinExistence type="predicted"/>
<name>A0A940DK58_9BACT</name>
<dbReference type="PROSITE" id="PS00374">
    <property type="entry name" value="MGMT"/>
    <property type="match status" value="1"/>
</dbReference>
<dbReference type="InterPro" id="IPR036217">
    <property type="entry name" value="MethylDNA_cys_MeTrfase_DNAb"/>
</dbReference>
<evidence type="ECO:0000256" key="3">
    <source>
        <dbReference type="ARBA" id="ARBA00022679"/>
    </source>
</evidence>
<dbReference type="GO" id="GO:0006281">
    <property type="term" value="P:DNA repair"/>
    <property type="evidence" value="ECO:0007669"/>
    <property type="project" value="UniProtKB-KW"/>
</dbReference>
<dbReference type="SUPFAM" id="SSF46767">
    <property type="entry name" value="Methylated DNA-protein cysteine methyltransferase, C-terminal domain"/>
    <property type="match status" value="1"/>
</dbReference>
<keyword evidence="3 8" id="KW-0808">Transferase</keyword>
<accession>A0A940DK58</accession>
<comment type="catalytic activity">
    <reaction evidence="6">
        <text>a 6-O-methyl-2'-deoxyguanosine in DNA + L-cysteinyl-[protein] = S-methyl-L-cysteinyl-[protein] + a 2'-deoxyguanosine in DNA</text>
        <dbReference type="Rhea" id="RHEA:24000"/>
        <dbReference type="Rhea" id="RHEA-COMP:10131"/>
        <dbReference type="Rhea" id="RHEA-COMP:10132"/>
        <dbReference type="Rhea" id="RHEA-COMP:11367"/>
        <dbReference type="Rhea" id="RHEA-COMP:11368"/>
        <dbReference type="ChEBI" id="CHEBI:29950"/>
        <dbReference type="ChEBI" id="CHEBI:82612"/>
        <dbReference type="ChEBI" id="CHEBI:85445"/>
        <dbReference type="ChEBI" id="CHEBI:85448"/>
        <dbReference type="EC" id="2.1.1.63"/>
    </reaction>
</comment>
<keyword evidence="2 8" id="KW-0489">Methyltransferase</keyword>
<sequence>MRADVGQFRRDVYAVVGEIPRGRVLTYGQVARIVGWPNHARLVGRVLHGAAEGSGVPCHRVVNSAGRTAPHWPEQVELLRAEGVVFRSNGCVDMEKCGWKVGV</sequence>
<evidence type="ECO:0000313" key="8">
    <source>
        <dbReference type="EMBL" id="MBO8440155.1"/>
    </source>
</evidence>
<comment type="catalytic activity">
    <reaction evidence="1">
        <text>a 4-O-methyl-thymidine in DNA + L-cysteinyl-[protein] = a thymidine in DNA + S-methyl-L-cysteinyl-[protein]</text>
        <dbReference type="Rhea" id="RHEA:53428"/>
        <dbReference type="Rhea" id="RHEA-COMP:10131"/>
        <dbReference type="Rhea" id="RHEA-COMP:10132"/>
        <dbReference type="Rhea" id="RHEA-COMP:13555"/>
        <dbReference type="Rhea" id="RHEA-COMP:13556"/>
        <dbReference type="ChEBI" id="CHEBI:29950"/>
        <dbReference type="ChEBI" id="CHEBI:82612"/>
        <dbReference type="ChEBI" id="CHEBI:137386"/>
        <dbReference type="ChEBI" id="CHEBI:137387"/>
        <dbReference type="EC" id="2.1.1.63"/>
    </reaction>
</comment>
<dbReference type="Proteomes" id="UP000712007">
    <property type="component" value="Unassembled WGS sequence"/>
</dbReference>